<name>A0A844HVC7_9RHOB</name>
<dbReference type="AlphaFoldDB" id="A0A844HVC7"/>
<dbReference type="EMBL" id="WMIG01000030">
    <property type="protein sequence ID" value="MTH62287.1"/>
    <property type="molecule type" value="Genomic_DNA"/>
</dbReference>
<dbReference type="Gene3D" id="3.40.630.40">
    <property type="entry name" value="Zn-dependent exopeptidases"/>
    <property type="match status" value="1"/>
</dbReference>
<protein>
    <recommendedName>
        <fullName evidence="2">N-acetylmuramoyl-L-alanine amidase</fullName>
        <ecNumber evidence="2">3.5.1.28</ecNumber>
    </recommendedName>
</protein>
<dbReference type="GO" id="GO:0030288">
    <property type="term" value="C:outer membrane-bounded periplasmic space"/>
    <property type="evidence" value="ECO:0007669"/>
    <property type="project" value="TreeGrafter"/>
</dbReference>
<comment type="caution">
    <text evidence="5">The sequence shown here is derived from an EMBL/GenBank/DDBJ whole genome shotgun (WGS) entry which is preliminary data.</text>
</comment>
<dbReference type="SUPFAM" id="SSF53187">
    <property type="entry name" value="Zn-dependent exopeptidases"/>
    <property type="match status" value="1"/>
</dbReference>
<reference evidence="5 6" key="1">
    <citation type="submission" date="2019-11" db="EMBL/GenBank/DDBJ databases">
        <authorList>
            <person name="Dong K."/>
        </authorList>
    </citation>
    <scope>NUCLEOTIDE SEQUENCE [LARGE SCALE GENOMIC DNA]</scope>
    <source>
        <strain evidence="5 6">NBRC 112902</strain>
    </source>
</reference>
<evidence type="ECO:0000313" key="6">
    <source>
        <dbReference type="Proteomes" id="UP000449846"/>
    </source>
</evidence>
<dbReference type="Pfam" id="PF01520">
    <property type="entry name" value="Amidase_3"/>
    <property type="match status" value="1"/>
</dbReference>
<dbReference type="Gene3D" id="2.60.40.3500">
    <property type="match status" value="1"/>
</dbReference>
<dbReference type="InterPro" id="IPR002508">
    <property type="entry name" value="MurNAc-LAA_cat"/>
</dbReference>
<keyword evidence="6" id="KW-1185">Reference proteome</keyword>
<accession>A0A844HVC7</accession>
<dbReference type="PANTHER" id="PTHR30404">
    <property type="entry name" value="N-ACETYLMURAMOYL-L-ALANINE AMIDASE"/>
    <property type="match status" value="1"/>
</dbReference>
<dbReference type="RefSeq" id="WP_155042235.1">
    <property type="nucleotide sequence ID" value="NZ_JBHGCD010000034.1"/>
</dbReference>
<evidence type="ECO:0000256" key="2">
    <source>
        <dbReference type="ARBA" id="ARBA00011901"/>
    </source>
</evidence>
<evidence type="ECO:0000313" key="5">
    <source>
        <dbReference type="EMBL" id="MTH62287.1"/>
    </source>
</evidence>
<dbReference type="PANTHER" id="PTHR30404:SF0">
    <property type="entry name" value="N-ACETYLMURAMOYL-L-ALANINE AMIDASE AMIC"/>
    <property type="match status" value="1"/>
</dbReference>
<feature type="domain" description="MurNAc-LAA" evidence="4">
    <location>
        <begin position="239"/>
        <end position="394"/>
    </location>
</feature>
<dbReference type="InterPro" id="IPR050695">
    <property type="entry name" value="N-acetylmuramoyl_amidase_3"/>
</dbReference>
<evidence type="ECO:0000259" key="4">
    <source>
        <dbReference type="SMART" id="SM00646"/>
    </source>
</evidence>
<dbReference type="EC" id="3.5.1.28" evidence="2"/>
<proteinExistence type="predicted"/>
<dbReference type="GO" id="GO:0008745">
    <property type="term" value="F:N-acetylmuramoyl-L-alanine amidase activity"/>
    <property type="evidence" value="ECO:0007669"/>
    <property type="project" value="UniProtKB-EC"/>
</dbReference>
<organism evidence="5 6">
    <name type="scientific">Paracoccus litorisediminis</name>
    <dbReference type="NCBI Taxonomy" id="2006130"/>
    <lineage>
        <taxon>Bacteria</taxon>
        <taxon>Pseudomonadati</taxon>
        <taxon>Pseudomonadota</taxon>
        <taxon>Alphaproteobacteria</taxon>
        <taxon>Rhodobacterales</taxon>
        <taxon>Paracoccaceae</taxon>
        <taxon>Paracoccus</taxon>
    </lineage>
</organism>
<keyword evidence="3" id="KW-0378">Hydrolase</keyword>
<comment type="catalytic activity">
    <reaction evidence="1">
        <text>Hydrolyzes the link between N-acetylmuramoyl residues and L-amino acid residues in certain cell-wall glycopeptides.</text>
        <dbReference type="EC" id="3.5.1.28"/>
    </reaction>
</comment>
<evidence type="ECO:0000256" key="1">
    <source>
        <dbReference type="ARBA" id="ARBA00001561"/>
    </source>
</evidence>
<dbReference type="OrthoDB" id="9806267at2"/>
<dbReference type="CDD" id="cd02696">
    <property type="entry name" value="MurNAc-LAA"/>
    <property type="match status" value="1"/>
</dbReference>
<dbReference type="Proteomes" id="UP000449846">
    <property type="component" value="Unassembled WGS sequence"/>
</dbReference>
<dbReference type="GO" id="GO:0009253">
    <property type="term" value="P:peptidoglycan catabolic process"/>
    <property type="evidence" value="ECO:0007669"/>
    <property type="project" value="InterPro"/>
</dbReference>
<sequence>MRWLAAILLICLALPLWGQEQSALARIDPDRSSLIAEGKDRGKPRPLELRLAISHPVPYRVYFLDAPPRLIVDFREIDFSSTEPAALAGHDLVPGLRWGRFRPGWSRLVMELSGPYALATAIQSLRQDGAGGADLTLRITPVEQAAFKPRGNAMSALRDLPTPARVASGRTARATDQPLRIAIDPGHGGHDPGAEVGVIREAAVMLGFARELSEVLTRAGYEVIPTRQDDSFVPLEQRMTVARGGQADLLISLHADALPAGAAAGLSIYFWDQDSDDRAARQLALHHDRSDLVAGLDLTGTDDSVADALMDLARQETQPRSEAFARFLVSALNRSGVTMHRHPVKGAAFSVLKSPDIPSVLIELGFLTDENDRANLFDPEWRRHTAQSIASAIGEWAKDEAVRTSLSRQ</sequence>
<dbReference type="SMART" id="SM00646">
    <property type="entry name" value="Ami_3"/>
    <property type="match status" value="1"/>
</dbReference>
<gene>
    <name evidence="5" type="ORF">GL300_24165</name>
</gene>
<evidence type="ECO:0000256" key="3">
    <source>
        <dbReference type="ARBA" id="ARBA00022801"/>
    </source>
</evidence>